<dbReference type="Pfam" id="PF02656">
    <property type="entry name" value="DUF202"/>
    <property type="match status" value="1"/>
</dbReference>
<dbReference type="InterPro" id="IPR003807">
    <property type="entry name" value="DUF202"/>
</dbReference>
<accession>A0A481ZDQ8</accession>
<comment type="subcellular location">
    <subcellularLocation>
        <location evidence="1">Endomembrane system</location>
        <topology evidence="1">Multi-pass membrane protein</topology>
    </subcellularLocation>
</comment>
<organism evidence="7">
    <name type="scientific">Pithovirus LCPAC404</name>
    <dbReference type="NCBI Taxonomy" id="2506597"/>
    <lineage>
        <taxon>Viruses</taxon>
        <taxon>Pithoviruses</taxon>
    </lineage>
</organism>
<sequence>MDDVIRDELNQLELTFLNWIRNAVLFFAIALVIVGFGKHNYFYAIAFLIIGIVLLIITDVDYLVERNRIGTTLPRLDYLAVTTAAVIVISVILTVDYAVHRSLKNL</sequence>
<evidence type="ECO:0000259" key="6">
    <source>
        <dbReference type="Pfam" id="PF02656"/>
    </source>
</evidence>
<gene>
    <name evidence="7" type="ORF">LCPAC404_03090</name>
</gene>
<proteinExistence type="predicted"/>
<evidence type="ECO:0000256" key="2">
    <source>
        <dbReference type="ARBA" id="ARBA00022692"/>
    </source>
</evidence>
<keyword evidence="2 5" id="KW-0812">Transmembrane</keyword>
<feature type="transmembrane region" description="Helical" evidence="5">
    <location>
        <begin position="41"/>
        <end position="58"/>
    </location>
</feature>
<name>A0A481ZDQ8_9VIRU</name>
<feature type="transmembrane region" description="Helical" evidence="5">
    <location>
        <begin position="78"/>
        <end position="99"/>
    </location>
</feature>
<keyword evidence="4 5" id="KW-0472">Membrane</keyword>
<evidence type="ECO:0000256" key="1">
    <source>
        <dbReference type="ARBA" id="ARBA00004127"/>
    </source>
</evidence>
<evidence type="ECO:0000313" key="7">
    <source>
        <dbReference type="EMBL" id="QBK93605.1"/>
    </source>
</evidence>
<protein>
    <recommendedName>
        <fullName evidence="6">DUF202 domain-containing protein</fullName>
    </recommendedName>
</protein>
<dbReference type="EMBL" id="MK500599">
    <property type="protein sequence ID" value="QBK93605.1"/>
    <property type="molecule type" value="Genomic_DNA"/>
</dbReference>
<evidence type="ECO:0000256" key="3">
    <source>
        <dbReference type="ARBA" id="ARBA00022989"/>
    </source>
</evidence>
<feature type="transmembrane region" description="Helical" evidence="5">
    <location>
        <begin position="16"/>
        <end position="34"/>
    </location>
</feature>
<reference evidence="7" key="1">
    <citation type="journal article" date="2019" name="MBio">
        <title>Virus Genomes from Deep Sea Sediments Expand the Ocean Megavirome and Support Independent Origins of Viral Gigantism.</title>
        <authorList>
            <person name="Backstrom D."/>
            <person name="Yutin N."/>
            <person name="Jorgensen S.L."/>
            <person name="Dharamshi J."/>
            <person name="Homa F."/>
            <person name="Zaremba-Niedwiedzka K."/>
            <person name="Spang A."/>
            <person name="Wolf Y.I."/>
            <person name="Koonin E.V."/>
            <person name="Ettema T.J."/>
        </authorList>
    </citation>
    <scope>NUCLEOTIDE SEQUENCE</scope>
</reference>
<evidence type="ECO:0000256" key="4">
    <source>
        <dbReference type="ARBA" id="ARBA00023136"/>
    </source>
</evidence>
<keyword evidence="3 5" id="KW-1133">Transmembrane helix</keyword>
<evidence type="ECO:0000256" key="5">
    <source>
        <dbReference type="SAM" id="Phobius"/>
    </source>
</evidence>
<feature type="domain" description="DUF202" evidence="6">
    <location>
        <begin position="15"/>
        <end position="66"/>
    </location>
</feature>